<accession>A0ABV5IBF8</accession>
<evidence type="ECO:0000256" key="1">
    <source>
        <dbReference type="SAM" id="SignalP"/>
    </source>
</evidence>
<keyword evidence="1" id="KW-0732">Signal</keyword>
<evidence type="ECO:0000313" key="2">
    <source>
        <dbReference type="EMBL" id="MFB9201852.1"/>
    </source>
</evidence>
<proteinExistence type="predicted"/>
<reference evidence="2 3" key="1">
    <citation type="submission" date="2024-09" db="EMBL/GenBank/DDBJ databases">
        <authorList>
            <person name="Sun Q."/>
            <person name="Mori K."/>
        </authorList>
    </citation>
    <scope>NUCLEOTIDE SEQUENCE [LARGE SCALE GENOMIC DNA]</scope>
    <source>
        <strain evidence="2 3">CCM 3426</strain>
    </source>
</reference>
<dbReference type="RefSeq" id="WP_185844973.1">
    <property type="nucleotide sequence ID" value="NZ_BMRC01000004.1"/>
</dbReference>
<dbReference type="EMBL" id="JBHMEI010000006">
    <property type="protein sequence ID" value="MFB9201852.1"/>
    <property type="molecule type" value="Genomic_DNA"/>
</dbReference>
<comment type="caution">
    <text evidence="2">The sequence shown here is derived from an EMBL/GenBank/DDBJ whole genome shotgun (WGS) entry which is preliminary data.</text>
</comment>
<dbReference type="Proteomes" id="UP001589647">
    <property type="component" value="Unassembled WGS sequence"/>
</dbReference>
<sequence>MQVKKVLTYSGIAFVAYYLFARPADAADAVKGAFDTVFNAADSLAQFVNNLA</sequence>
<organism evidence="2 3">
    <name type="scientific">Nonomuraea spiralis</name>
    <dbReference type="NCBI Taxonomy" id="46182"/>
    <lineage>
        <taxon>Bacteria</taxon>
        <taxon>Bacillati</taxon>
        <taxon>Actinomycetota</taxon>
        <taxon>Actinomycetes</taxon>
        <taxon>Streptosporangiales</taxon>
        <taxon>Streptosporangiaceae</taxon>
        <taxon>Nonomuraea</taxon>
    </lineage>
</organism>
<evidence type="ECO:0000313" key="3">
    <source>
        <dbReference type="Proteomes" id="UP001589647"/>
    </source>
</evidence>
<feature type="signal peptide" evidence="1">
    <location>
        <begin position="1"/>
        <end position="26"/>
    </location>
</feature>
<feature type="chain" id="PRO_5047419693" evidence="1">
    <location>
        <begin position="27"/>
        <end position="52"/>
    </location>
</feature>
<keyword evidence="3" id="KW-1185">Reference proteome</keyword>
<gene>
    <name evidence="2" type="ORF">ACFFV7_11675</name>
</gene>
<protein>
    <submittedName>
        <fullName evidence="2">Uncharacterized protein</fullName>
    </submittedName>
</protein>
<name>A0ABV5IBF8_9ACTN</name>